<keyword evidence="1" id="KW-0689">Ribosomal protein</keyword>
<dbReference type="AlphaFoldDB" id="A0A1G6SZ71"/>
<proteinExistence type="predicted"/>
<dbReference type="STRING" id="390242.SAMN04488024_104395"/>
<organism evidence="1 2">
    <name type="scientific">Pedobacter soli</name>
    <dbReference type="NCBI Taxonomy" id="390242"/>
    <lineage>
        <taxon>Bacteria</taxon>
        <taxon>Pseudomonadati</taxon>
        <taxon>Bacteroidota</taxon>
        <taxon>Sphingobacteriia</taxon>
        <taxon>Sphingobacteriales</taxon>
        <taxon>Sphingobacteriaceae</taxon>
        <taxon>Pedobacter</taxon>
    </lineage>
</organism>
<keyword evidence="1" id="KW-0687">Ribonucleoprotein</keyword>
<dbReference type="InterPro" id="IPR003489">
    <property type="entry name" value="RHF/RaiA"/>
</dbReference>
<protein>
    <submittedName>
        <fullName evidence="1">Sigma 54 modulation protein / S30EA ribosomal protein</fullName>
    </submittedName>
</protein>
<evidence type="ECO:0000313" key="1">
    <source>
        <dbReference type="EMBL" id="SDD21395.1"/>
    </source>
</evidence>
<reference evidence="2" key="1">
    <citation type="submission" date="2016-10" db="EMBL/GenBank/DDBJ databases">
        <authorList>
            <person name="Varghese N."/>
            <person name="Submissions S."/>
        </authorList>
    </citation>
    <scope>NUCLEOTIDE SEQUENCE [LARGE SCALE GENOMIC DNA]</scope>
    <source>
        <strain evidence="2">DSM 18609</strain>
    </source>
</reference>
<evidence type="ECO:0000313" key="2">
    <source>
        <dbReference type="Proteomes" id="UP000199455"/>
    </source>
</evidence>
<dbReference type="Gene3D" id="3.30.160.100">
    <property type="entry name" value="Ribosome hibernation promotion factor-like"/>
    <property type="match status" value="1"/>
</dbReference>
<dbReference type="EMBL" id="FMZH01000004">
    <property type="protein sequence ID" value="SDD21395.1"/>
    <property type="molecule type" value="Genomic_DNA"/>
</dbReference>
<accession>A0A1G6SZ71</accession>
<dbReference type="Proteomes" id="UP000199455">
    <property type="component" value="Unassembled WGS sequence"/>
</dbReference>
<name>A0A1G6SZ71_9SPHI</name>
<dbReference type="InterPro" id="IPR036567">
    <property type="entry name" value="RHF-like"/>
</dbReference>
<dbReference type="SUPFAM" id="SSF69754">
    <property type="entry name" value="Ribosome binding protein Y (YfiA homologue)"/>
    <property type="match status" value="1"/>
</dbReference>
<dbReference type="RefSeq" id="WP_244154646.1">
    <property type="nucleotide sequence ID" value="NZ_FMZH01000004.1"/>
</dbReference>
<dbReference type="Pfam" id="PF02482">
    <property type="entry name" value="Ribosomal_S30AE"/>
    <property type="match status" value="1"/>
</dbReference>
<gene>
    <name evidence="1" type="ORF">SAMN04488024_104395</name>
</gene>
<dbReference type="GO" id="GO:0005840">
    <property type="term" value="C:ribosome"/>
    <property type="evidence" value="ECO:0007669"/>
    <property type="project" value="UniProtKB-KW"/>
</dbReference>
<sequence>MMTIQLNTDKNLTIHQEYEEKIHNQLNEGLNRYSDLITRLEVHLSDENGIKEGLEDKRCLLEARISGKEPVAVTNLGNTYDLAITGALTKLKSTLEKVAGKMKSH</sequence>
<keyword evidence="2" id="KW-1185">Reference proteome</keyword>